<comment type="subcellular location">
    <subcellularLocation>
        <location evidence="1 7">Cell membrane</location>
        <topology evidence="1 7">Multi-pass membrane protein</topology>
    </subcellularLocation>
</comment>
<dbReference type="GO" id="GO:0055085">
    <property type="term" value="P:transmembrane transport"/>
    <property type="evidence" value="ECO:0007669"/>
    <property type="project" value="InterPro"/>
</dbReference>
<dbReference type="eggNOG" id="COG4209">
    <property type="taxonomic scope" value="Bacteria"/>
</dbReference>
<dbReference type="AlphaFoldDB" id="A0A087A4S9"/>
<evidence type="ECO:0000313" key="10">
    <source>
        <dbReference type="Proteomes" id="UP000029108"/>
    </source>
</evidence>
<dbReference type="GO" id="GO:0005886">
    <property type="term" value="C:plasma membrane"/>
    <property type="evidence" value="ECO:0007669"/>
    <property type="project" value="UniProtKB-SubCell"/>
</dbReference>
<dbReference type="Gene3D" id="1.10.3720.10">
    <property type="entry name" value="MetI-like"/>
    <property type="match status" value="1"/>
</dbReference>
<name>A0A087A4S9_9BIFI</name>
<dbReference type="RefSeq" id="WP_033492436.1">
    <property type="nucleotide sequence ID" value="NZ_JDUU01000003.1"/>
</dbReference>
<dbReference type="PANTHER" id="PTHR43227">
    <property type="entry name" value="BLL4140 PROTEIN"/>
    <property type="match status" value="1"/>
</dbReference>
<proteinExistence type="inferred from homology"/>
<dbReference type="PANTHER" id="PTHR43227:SF11">
    <property type="entry name" value="BLL4140 PROTEIN"/>
    <property type="match status" value="1"/>
</dbReference>
<dbReference type="InterPro" id="IPR000515">
    <property type="entry name" value="MetI-like"/>
</dbReference>
<evidence type="ECO:0000313" key="9">
    <source>
        <dbReference type="EMBL" id="KFI53779.1"/>
    </source>
</evidence>
<evidence type="ECO:0000256" key="3">
    <source>
        <dbReference type="ARBA" id="ARBA00022475"/>
    </source>
</evidence>
<keyword evidence="3" id="KW-1003">Cell membrane</keyword>
<organism evidence="9 10">
    <name type="scientific">Bifidobacterium biavatii DSM 23969</name>
    <dbReference type="NCBI Taxonomy" id="1437608"/>
    <lineage>
        <taxon>Bacteria</taxon>
        <taxon>Bacillati</taxon>
        <taxon>Actinomycetota</taxon>
        <taxon>Actinomycetes</taxon>
        <taxon>Bifidobacteriales</taxon>
        <taxon>Bifidobacteriaceae</taxon>
        <taxon>Bifidobacterium</taxon>
    </lineage>
</organism>
<evidence type="ECO:0000256" key="5">
    <source>
        <dbReference type="ARBA" id="ARBA00022989"/>
    </source>
</evidence>
<comment type="similarity">
    <text evidence="7">Belongs to the binding-protein-dependent transport system permease family.</text>
</comment>
<comment type="caution">
    <text evidence="9">The sequence shown here is derived from an EMBL/GenBank/DDBJ whole genome shotgun (WGS) entry which is preliminary data.</text>
</comment>
<evidence type="ECO:0000256" key="7">
    <source>
        <dbReference type="RuleBase" id="RU363032"/>
    </source>
</evidence>
<protein>
    <submittedName>
        <fullName evidence="9">ABC transporter permease</fullName>
    </submittedName>
</protein>
<dbReference type="Pfam" id="PF00528">
    <property type="entry name" value="BPD_transp_1"/>
    <property type="match status" value="1"/>
</dbReference>
<evidence type="ECO:0000256" key="2">
    <source>
        <dbReference type="ARBA" id="ARBA00022448"/>
    </source>
</evidence>
<dbReference type="CDD" id="cd06261">
    <property type="entry name" value="TM_PBP2"/>
    <property type="match status" value="1"/>
</dbReference>
<keyword evidence="6 7" id="KW-0472">Membrane</keyword>
<keyword evidence="4 7" id="KW-0812">Transmembrane</keyword>
<feature type="transmembrane region" description="Helical" evidence="7">
    <location>
        <begin position="79"/>
        <end position="105"/>
    </location>
</feature>
<sequence>MEQVKKTPRLLSHSWRLLYMVLPFAAFVLVFNYLPLLGWYFAFVDYQPGVAPWEMPFVGLKWFQSIVSSPEQMHTIGRVLVNTLGMSFLGLACSVLPLIFAILLYELRSSKLRRVVQTLTTAPNFVSWVLVYALVFAFLSVDNGVVNNLLVDWGVIKQPINFLLSSDHMWLKMTALGIWKSIGWSAIMYLAAINGIDQELYEAASIDGANRFQRAIHITVPGLLPTFFVLLLMSVANIINTGMDQYFVFSNAMNKDSLEVLDLYTYNIGISQGNFSFATVISILKTVVSLALLFSVNGISKKVRGNSIF</sequence>
<feature type="transmembrane region" description="Helical" evidence="7">
    <location>
        <begin position="170"/>
        <end position="194"/>
    </location>
</feature>
<dbReference type="PROSITE" id="PS50928">
    <property type="entry name" value="ABC_TM1"/>
    <property type="match status" value="1"/>
</dbReference>
<dbReference type="EMBL" id="JGYN01000002">
    <property type="protein sequence ID" value="KFI53779.1"/>
    <property type="molecule type" value="Genomic_DNA"/>
</dbReference>
<accession>A0A087A4S9</accession>
<feature type="transmembrane region" description="Helical" evidence="7">
    <location>
        <begin position="125"/>
        <end position="150"/>
    </location>
</feature>
<dbReference type="InterPro" id="IPR050809">
    <property type="entry name" value="UgpAE/MalFG_permease"/>
</dbReference>
<evidence type="ECO:0000259" key="8">
    <source>
        <dbReference type="PROSITE" id="PS50928"/>
    </source>
</evidence>
<evidence type="ECO:0000256" key="1">
    <source>
        <dbReference type="ARBA" id="ARBA00004651"/>
    </source>
</evidence>
<dbReference type="Proteomes" id="UP000029108">
    <property type="component" value="Unassembled WGS sequence"/>
</dbReference>
<dbReference type="SUPFAM" id="SSF161098">
    <property type="entry name" value="MetI-like"/>
    <property type="match status" value="1"/>
</dbReference>
<feature type="transmembrane region" description="Helical" evidence="7">
    <location>
        <begin position="215"/>
        <end position="239"/>
    </location>
</feature>
<feature type="transmembrane region" description="Helical" evidence="7">
    <location>
        <begin position="275"/>
        <end position="296"/>
    </location>
</feature>
<feature type="transmembrane region" description="Helical" evidence="7">
    <location>
        <begin position="21"/>
        <end position="42"/>
    </location>
</feature>
<gene>
    <name evidence="9" type="ORF">BBIA_1376</name>
</gene>
<keyword evidence="10" id="KW-1185">Reference proteome</keyword>
<reference evidence="9 10" key="1">
    <citation type="submission" date="2014-03" db="EMBL/GenBank/DDBJ databases">
        <title>Genomics of Bifidobacteria.</title>
        <authorList>
            <person name="Ventura M."/>
            <person name="Milani C."/>
            <person name="Lugli G.A."/>
        </authorList>
    </citation>
    <scope>NUCLEOTIDE SEQUENCE [LARGE SCALE GENOMIC DNA]</scope>
    <source>
        <strain evidence="9 10">DSM 23969</strain>
    </source>
</reference>
<feature type="domain" description="ABC transmembrane type-1" evidence="8">
    <location>
        <begin position="80"/>
        <end position="296"/>
    </location>
</feature>
<evidence type="ECO:0000256" key="4">
    <source>
        <dbReference type="ARBA" id="ARBA00022692"/>
    </source>
</evidence>
<dbReference type="STRING" id="1437608.GCA_000771645_01593"/>
<dbReference type="InterPro" id="IPR035906">
    <property type="entry name" value="MetI-like_sf"/>
</dbReference>
<keyword evidence="5 7" id="KW-1133">Transmembrane helix</keyword>
<evidence type="ECO:0000256" key="6">
    <source>
        <dbReference type="ARBA" id="ARBA00023136"/>
    </source>
</evidence>
<keyword evidence="2 7" id="KW-0813">Transport</keyword>